<dbReference type="InterPro" id="IPR001054">
    <property type="entry name" value="A/G_cyclase"/>
</dbReference>
<dbReference type="Pfam" id="PF00211">
    <property type="entry name" value="Guanylate_cyc"/>
    <property type="match status" value="1"/>
</dbReference>
<keyword evidence="5" id="KW-1185">Reference proteome</keyword>
<dbReference type="InterPro" id="IPR050697">
    <property type="entry name" value="Adenylyl/Guanylyl_Cyclase_3/4"/>
</dbReference>
<dbReference type="InterPro" id="IPR003660">
    <property type="entry name" value="HAMP_dom"/>
</dbReference>
<comment type="caution">
    <text evidence="4">The sequence shown here is derived from an EMBL/GenBank/DDBJ whole genome shotgun (WGS) entry which is preliminary data.</text>
</comment>
<keyword evidence="1" id="KW-0472">Membrane</keyword>
<dbReference type="PANTHER" id="PTHR43081">
    <property type="entry name" value="ADENYLATE CYCLASE, TERMINAL-DIFFERENTIATION SPECIFIC-RELATED"/>
    <property type="match status" value="1"/>
</dbReference>
<feature type="domain" description="HAMP" evidence="3">
    <location>
        <begin position="263"/>
        <end position="315"/>
    </location>
</feature>
<dbReference type="AlphaFoldDB" id="A0A3S2VKX1"/>
<dbReference type="Gene3D" id="3.30.70.1230">
    <property type="entry name" value="Nucleotide cyclase"/>
    <property type="match status" value="1"/>
</dbReference>
<dbReference type="PROSITE" id="PS50125">
    <property type="entry name" value="GUANYLATE_CYCLASE_2"/>
    <property type="match status" value="1"/>
</dbReference>
<feature type="transmembrane region" description="Helical" evidence="1">
    <location>
        <begin position="45"/>
        <end position="67"/>
    </location>
</feature>
<dbReference type="EMBL" id="SADE01000003">
    <property type="protein sequence ID" value="RVU34605.1"/>
    <property type="molecule type" value="Genomic_DNA"/>
</dbReference>
<sequence>MLGPLFMTSMGSGDGVAEIQSIPQDDEATWERPTRVPGMSLGLKIFGASLVLVVLMILVSAASIVMVGQVRHELQVEALVFQPLADDIADIETAVLEAEVLVERLRIDMIENSLDPDMAAAVARETVALHDEIEDEILHVRDLLNDHQENVLDSDSKVVVATITARLEAVDRNHEAYHSAMEKMTENIRQGDMKLARAFNDIMSREEREIYYTLELIRAEIQSYVTQSLQKVLRLQNVLNWLIGVLTAAAASLGLLLAWVISRRIVQPVHDLVDRMHDVQTGNLDIEAKASTKDELAWLANGFNEMVAGLRAKDRITETFGKYVDARVVQGLIGNPAMTRPGGDRRTMTVFFTDLAGFTSLSEMLTPDVLVRLLNEYFSTMSEPIRHEDGVIDKFIGDAIMAYWGQPFVEETAQATNAVQAGLMQRRLIHEFREKVPEILGVHLDNLDIDMRIGIATGPAVVGTVGSRAHRNYTVMGDIVNLASRLEGACKNYDLHFLVDEETWRRTDGVLFREIDSLRVKGRKMPVRIFQPLTTFALLDEQPEKRATMQSVVKAFEDGLAAYRAREFSAAETAFRHCLSIWPDDAVSTMFLKRLEHLRVDSPPEDWDGVWTLDHK</sequence>
<proteinExistence type="predicted"/>
<dbReference type="Pfam" id="PF00672">
    <property type="entry name" value="HAMP"/>
    <property type="match status" value="1"/>
</dbReference>
<evidence type="ECO:0000313" key="4">
    <source>
        <dbReference type="EMBL" id="RVU34605.1"/>
    </source>
</evidence>
<feature type="domain" description="Guanylate cyclase" evidence="2">
    <location>
        <begin position="349"/>
        <end position="487"/>
    </location>
</feature>
<dbReference type="PANTHER" id="PTHR43081:SF1">
    <property type="entry name" value="ADENYLATE CYCLASE, TERMINAL-DIFFERENTIATION SPECIFIC"/>
    <property type="match status" value="1"/>
</dbReference>
<dbReference type="InterPro" id="IPR029787">
    <property type="entry name" value="Nucleotide_cyclase"/>
</dbReference>
<evidence type="ECO:0000256" key="1">
    <source>
        <dbReference type="SAM" id="Phobius"/>
    </source>
</evidence>
<dbReference type="Proteomes" id="UP000287447">
    <property type="component" value="Unassembled WGS sequence"/>
</dbReference>
<dbReference type="CDD" id="cd07302">
    <property type="entry name" value="CHD"/>
    <property type="match status" value="1"/>
</dbReference>
<dbReference type="SMART" id="SM00304">
    <property type="entry name" value="HAMP"/>
    <property type="match status" value="1"/>
</dbReference>
<evidence type="ECO:0000259" key="2">
    <source>
        <dbReference type="PROSITE" id="PS50125"/>
    </source>
</evidence>
<dbReference type="PROSITE" id="PS50885">
    <property type="entry name" value="HAMP"/>
    <property type="match status" value="1"/>
</dbReference>
<organism evidence="4 5">
    <name type="scientific">Hwanghaeella grinnelliae</name>
    <dbReference type="NCBI Taxonomy" id="2500179"/>
    <lineage>
        <taxon>Bacteria</taxon>
        <taxon>Pseudomonadati</taxon>
        <taxon>Pseudomonadota</taxon>
        <taxon>Alphaproteobacteria</taxon>
        <taxon>Rhodospirillales</taxon>
        <taxon>Rhodospirillaceae</taxon>
        <taxon>Hwanghaeella</taxon>
    </lineage>
</organism>
<dbReference type="CDD" id="cd06225">
    <property type="entry name" value="HAMP"/>
    <property type="match status" value="1"/>
</dbReference>
<gene>
    <name evidence="4" type="ORF">EOI86_17225</name>
</gene>
<protein>
    <submittedName>
        <fullName evidence="4">Adenylate/guanylate cyclase domain-containing protein</fullName>
    </submittedName>
</protein>
<name>A0A3S2VKX1_9PROT</name>
<dbReference type="SUPFAM" id="SSF158472">
    <property type="entry name" value="HAMP domain-like"/>
    <property type="match status" value="1"/>
</dbReference>
<dbReference type="GO" id="GO:0006171">
    <property type="term" value="P:cAMP biosynthetic process"/>
    <property type="evidence" value="ECO:0007669"/>
    <property type="project" value="TreeGrafter"/>
</dbReference>
<reference evidence="5" key="1">
    <citation type="submission" date="2019-01" db="EMBL/GenBank/DDBJ databases">
        <title>Gri0909 isolated from a small marine red alga.</title>
        <authorList>
            <person name="Kim J."/>
            <person name="Jeong S.E."/>
            <person name="Jeon C.O."/>
        </authorList>
    </citation>
    <scope>NUCLEOTIDE SEQUENCE [LARGE SCALE GENOMIC DNA]</scope>
    <source>
        <strain evidence="5">Gri0909</strain>
    </source>
</reference>
<feature type="transmembrane region" description="Helical" evidence="1">
    <location>
        <begin position="238"/>
        <end position="261"/>
    </location>
</feature>
<evidence type="ECO:0000313" key="5">
    <source>
        <dbReference type="Proteomes" id="UP000287447"/>
    </source>
</evidence>
<dbReference type="GO" id="GO:0035556">
    <property type="term" value="P:intracellular signal transduction"/>
    <property type="evidence" value="ECO:0007669"/>
    <property type="project" value="InterPro"/>
</dbReference>
<keyword evidence="1" id="KW-1133">Transmembrane helix</keyword>
<accession>A0A3S2VKX1</accession>
<keyword evidence="1" id="KW-0812">Transmembrane</keyword>
<dbReference type="SMART" id="SM00044">
    <property type="entry name" value="CYCc"/>
    <property type="match status" value="1"/>
</dbReference>
<dbReference type="Gene3D" id="6.10.340.10">
    <property type="match status" value="1"/>
</dbReference>
<dbReference type="SUPFAM" id="SSF55073">
    <property type="entry name" value="Nucleotide cyclase"/>
    <property type="match status" value="1"/>
</dbReference>
<evidence type="ECO:0000259" key="3">
    <source>
        <dbReference type="PROSITE" id="PS50885"/>
    </source>
</evidence>
<dbReference type="GO" id="GO:0004016">
    <property type="term" value="F:adenylate cyclase activity"/>
    <property type="evidence" value="ECO:0007669"/>
    <property type="project" value="UniProtKB-ARBA"/>
</dbReference>
<dbReference type="GO" id="GO:0016020">
    <property type="term" value="C:membrane"/>
    <property type="evidence" value="ECO:0007669"/>
    <property type="project" value="InterPro"/>
</dbReference>